<evidence type="ECO:0000313" key="5">
    <source>
        <dbReference type="EMBL" id="MBR7825628.1"/>
    </source>
</evidence>
<evidence type="ECO:0000256" key="1">
    <source>
        <dbReference type="ARBA" id="ARBA00023122"/>
    </source>
</evidence>
<dbReference type="Pfam" id="PF00571">
    <property type="entry name" value="CBS"/>
    <property type="match status" value="2"/>
</dbReference>
<dbReference type="EMBL" id="JAGSOH010000007">
    <property type="protein sequence ID" value="MBR7825628.1"/>
    <property type="molecule type" value="Genomic_DNA"/>
</dbReference>
<evidence type="ECO:0000313" key="6">
    <source>
        <dbReference type="Proteomes" id="UP000676325"/>
    </source>
</evidence>
<dbReference type="RefSeq" id="WP_212516782.1">
    <property type="nucleotide sequence ID" value="NZ_JAGSOH010000007.1"/>
</dbReference>
<dbReference type="PANTHER" id="PTHR43080">
    <property type="entry name" value="CBS DOMAIN-CONTAINING PROTEIN CBSX3, MITOCHONDRIAL"/>
    <property type="match status" value="1"/>
</dbReference>
<dbReference type="InterPro" id="IPR000644">
    <property type="entry name" value="CBS_dom"/>
</dbReference>
<keyword evidence="1 2" id="KW-0129">CBS domain</keyword>
<name>A0A941IHY2_9ACTN</name>
<dbReference type="PANTHER" id="PTHR43080:SF2">
    <property type="entry name" value="CBS DOMAIN-CONTAINING PROTEIN"/>
    <property type="match status" value="1"/>
</dbReference>
<protein>
    <submittedName>
        <fullName evidence="5">CBS domain-containing protein</fullName>
    </submittedName>
</protein>
<dbReference type="AlphaFoldDB" id="A0A941IHY2"/>
<feature type="domain" description="CBS" evidence="4">
    <location>
        <begin position="87"/>
        <end position="148"/>
    </location>
</feature>
<accession>A0A941IHY2</accession>
<evidence type="ECO:0000256" key="3">
    <source>
        <dbReference type="SAM" id="MobiDB-lite"/>
    </source>
</evidence>
<feature type="region of interest" description="Disordered" evidence="3">
    <location>
        <begin position="1"/>
        <end position="23"/>
    </location>
</feature>
<sequence>MTATKTPGIGDATALPAGPTARDVMSPVDGVIGEDATLREVVRGFLDGQGRHLIVVDRDGRCTGVLGPRHIAQAHRFDLLRDEEIPISELCGEPWVALSPPDSLETCAQMLVEYDLDAIPVLDEDRRVLGVVTAHDVVRAGVGRPTSRRPRRRG</sequence>
<dbReference type="Gene3D" id="3.10.580.10">
    <property type="entry name" value="CBS-domain"/>
    <property type="match status" value="2"/>
</dbReference>
<dbReference type="Proteomes" id="UP000676325">
    <property type="component" value="Unassembled WGS sequence"/>
</dbReference>
<comment type="caution">
    <text evidence="5">The sequence shown here is derived from an EMBL/GenBank/DDBJ whole genome shotgun (WGS) entry which is preliminary data.</text>
</comment>
<evidence type="ECO:0000256" key="2">
    <source>
        <dbReference type="PROSITE-ProRule" id="PRU00703"/>
    </source>
</evidence>
<dbReference type="CDD" id="cd02205">
    <property type="entry name" value="CBS_pair_SF"/>
    <property type="match status" value="1"/>
</dbReference>
<dbReference type="InterPro" id="IPR046342">
    <property type="entry name" value="CBS_dom_sf"/>
</dbReference>
<dbReference type="InterPro" id="IPR051257">
    <property type="entry name" value="Diverse_CBS-Domain"/>
</dbReference>
<keyword evidence="6" id="KW-1185">Reference proteome</keyword>
<dbReference type="SUPFAM" id="SSF54631">
    <property type="entry name" value="CBS-domain pair"/>
    <property type="match status" value="1"/>
</dbReference>
<evidence type="ECO:0000259" key="4">
    <source>
        <dbReference type="PROSITE" id="PS51371"/>
    </source>
</evidence>
<organism evidence="5 6">
    <name type="scientific">Actinospica acidithermotolerans</name>
    <dbReference type="NCBI Taxonomy" id="2828514"/>
    <lineage>
        <taxon>Bacteria</taxon>
        <taxon>Bacillati</taxon>
        <taxon>Actinomycetota</taxon>
        <taxon>Actinomycetes</taxon>
        <taxon>Catenulisporales</taxon>
        <taxon>Actinospicaceae</taxon>
        <taxon>Actinospica</taxon>
    </lineage>
</organism>
<proteinExistence type="predicted"/>
<gene>
    <name evidence="5" type="ORF">KDK95_04865</name>
</gene>
<reference evidence="5" key="1">
    <citation type="submission" date="2021-04" db="EMBL/GenBank/DDBJ databases">
        <title>Genome based classification of Actinospica acidithermotolerans sp. nov., an actinobacterium isolated from an Indonesian hot spring.</title>
        <authorList>
            <person name="Kusuma A.B."/>
            <person name="Putra K.E."/>
            <person name="Nafisah S."/>
            <person name="Loh J."/>
            <person name="Nouioui I."/>
            <person name="Goodfellow M."/>
        </authorList>
    </citation>
    <scope>NUCLEOTIDE SEQUENCE</scope>
    <source>
        <strain evidence="5">MGRD01-02</strain>
    </source>
</reference>
<dbReference type="SMART" id="SM00116">
    <property type="entry name" value="CBS"/>
    <property type="match status" value="1"/>
</dbReference>
<dbReference type="PROSITE" id="PS51371">
    <property type="entry name" value="CBS"/>
    <property type="match status" value="1"/>
</dbReference>